<feature type="compositionally biased region" description="Basic and acidic residues" evidence="2">
    <location>
        <begin position="253"/>
        <end position="267"/>
    </location>
</feature>
<evidence type="ECO:0000313" key="4">
    <source>
        <dbReference type="Proteomes" id="UP000774617"/>
    </source>
</evidence>
<feature type="region of interest" description="Disordered" evidence="2">
    <location>
        <begin position="537"/>
        <end position="568"/>
    </location>
</feature>
<proteinExistence type="predicted"/>
<feature type="region of interest" description="Disordered" evidence="2">
    <location>
        <begin position="58"/>
        <end position="96"/>
    </location>
</feature>
<evidence type="ECO:0000256" key="1">
    <source>
        <dbReference type="SAM" id="Coils"/>
    </source>
</evidence>
<feature type="compositionally biased region" description="Basic and acidic residues" evidence="2">
    <location>
        <begin position="207"/>
        <end position="220"/>
    </location>
</feature>
<keyword evidence="1" id="KW-0175">Coiled coil</keyword>
<sequence length="898" mass="103081">MYGPQLTGTPARWGACALYSRCLRILARSHYHSHASRTSEYTMRPLYKFGRGYARGRPVLSGLRSRSPENTRNGKKILASPSPETPAGKEVPAAPEPAKESFPILEENPAEFVELFLTLRPFFAEATDMRKKKQVLKHLYQCKPMVQPFLDQRGEDGLYQMTRNLLHSGVFWHPEKPRKLFPDLNYPLPPPLSLEKLKEMASASDDAPQKTEEPRRHEQLEEPDELEEPKELEEPEELKEPKELAEPEELEDRSEVDGKNELSDSKADAVMARPSDSLRSDYFPYPTQHTLLSNVQAILEQMSFDFLMKYTPNYVKRQGWTCAEMVPLDECVSYMETSFAFLKKRAGIEVDWATWSYTLHCFRLLRNNAVHRSQVDVESLRNWVSRASRFALTVGDYARADQLASVLVKLDSAIMELKRGISIINADWRERMTSIESKRAELDRMAAEAEQQMKTKRARQLEMSGDALNHSLRSVFSGGHTVRTYTDRRYMRDRALLLEKERAEQARLENERLERERFESDRLERLRLEAERLEYENTERERLETERRLKKERDEARARKEQEEADYERLERKKLEQRKSFIETEKWSEEQEKKLMRKNARWGRLMEKEQEPSKDKEAEELEQRRARDESQAEKPKFFGRRKTLDQSSKAEKMTDDHGEVHAGMTAWKDIRIESSGDAGSDVYRTDEDLTAGKKHEERLELTAEDKPEFPYHGHAEFNTVEMESPKEGFPTHLAEYENPTAERRCGLNLEAGAPKDSHSEEHMVEADGVDNLVDKIDLRSSQLAGETYSRLGRRASQDVSAESTAVMVRTGTFGLLPLVPREMFLSRQSDVVAIDAVIPSGRMEAVVGTGKAGDAAQAALVRDELPDGDSSGEKATEVTVMRANTAPVPSVQNEVAEL</sequence>
<evidence type="ECO:0000256" key="2">
    <source>
        <dbReference type="SAM" id="MobiDB-lite"/>
    </source>
</evidence>
<feature type="coiled-coil region" evidence="1">
    <location>
        <begin position="432"/>
        <end position="459"/>
    </location>
</feature>
<organism evidence="3 4">
    <name type="scientific">Macrophomina phaseolina</name>
    <dbReference type="NCBI Taxonomy" id="35725"/>
    <lineage>
        <taxon>Eukaryota</taxon>
        <taxon>Fungi</taxon>
        <taxon>Dikarya</taxon>
        <taxon>Ascomycota</taxon>
        <taxon>Pezizomycotina</taxon>
        <taxon>Dothideomycetes</taxon>
        <taxon>Dothideomycetes incertae sedis</taxon>
        <taxon>Botryosphaeriales</taxon>
        <taxon>Botryosphaeriaceae</taxon>
        <taxon>Macrophomina</taxon>
    </lineage>
</organism>
<reference evidence="3 4" key="1">
    <citation type="journal article" date="2021" name="Nat. Commun.">
        <title>Genetic determinants of endophytism in the Arabidopsis root mycobiome.</title>
        <authorList>
            <person name="Mesny F."/>
            <person name="Miyauchi S."/>
            <person name="Thiergart T."/>
            <person name="Pickel B."/>
            <person name="Atanasova L."/>
            <person name="Karlsson M."/>
            <person name="Huettel B."/>
            <person name="Barry K.W."/>
            <person name="Haridas S."/>
            <person name="Chen C."/>
            <person name="Bauer D."/>
            <person name="Andreopoulos W."/>
            <person name="Pangilinan J."/>
            <person name="LaButti K."/>
            <person name="Riley R."/>
            <person name="Lipzen A."/>
            <person name="Clum A."/>
            <person name="Drula E."/>
            <person name="Henrissat B."/>
            <person name="Kohler A."/>
            <person name="Grigoriev I.V."/>
            <person name="Martin F.M."/>
            <person name="Hacquard S."/>
        </authorList>
    </citation>
    <scope>NUCLEOTIDE SEQUENCE [LARGE SCALE GENOMIC DNA]</scope>
    <source>
        <strain evidence="3 4">MPI-SDFR-AT-0080</strain>
    </source>
</reference>
<protein>
    <submittedName>
        <fullName evidence="3">Uncharacterized protein</fullName>
    </submittedName>
</protein>
<feature type="compositionally biased region" description="Acidic residues" evidence="2">
    <location>
        <begin position="221"/>
        <end position="237"/>
    </location>
</feature>
<dbReference type="Proteomes" id="UP000774617">
    <property type="component" value="Unassembled WGS sequence"/>
</dbReference>
<gene>
    <name evidence="3" type="ORF">B0J12DRAFT_701607</name>
</gene>
<name>A0ABQ8G4T0_9PEZI</name>
<evidence type="ECO:0000313" key="3">
    <source>
        <dbReference type="EMBL" id="KAH7044641.1"/>
    </source>
</evidence>
<feature type="region of interest" description="Disordered" evidence="2">
    <location>
        <begin position="199"/>
        <end position="273"/>
    </location>
</feature>
<keyword evidence="4" id="KW-1185">Reference proteome</keyword>
<feature type="region of interest" description="Disordered" evidence="2">
    <location>
        <begin position="601"/>
        <end position="658"/>
    </location>
</feature>
<dbReference type="EMBL" id="JAGTJR010000020">
    <property type="protein sequence ID" value="KAH7044641.1"/>
    <property type="molecule type" value="Genomic_DNA"/>
</dbReference>
<accession>A0ABQ8G4T0</accession>
<comment type="caution">
    <text evidence="3">The sequence shown here is derived from an EMBL/GenBank/DDBJ whole genome shotgun (WGS) entry which is preliminary data.</text>
</comment>
<feature type="compositionally biased region" description="Basic and acidic residues" evidence="2">
    <location>
        <begin position="604"/>
        <end position="658"/>
    </location>
</feature>